<proteinExistence type="predicted"/>
<dbReference type="Proteomes" id="UP000428325">
    <property type="component" value="Chromosome"/>
</dbReference>
<dbReference type="CDD" id="cd00075">
    <property type="entry name" value="HATPase"/>
    <property type="match status" value="1"/>
</dbReference>
<accession>A0A6B9F0Q6</accession>
<evidence type="ECO:0000256" key="2">
    <source>
        <dbReference type="ARBA" id="ARBA00022643"/>
    </source>
</evidence>
<feature type="domain" description="PAC" evidence="6">
    <location>
        <begin position="338"/>
        <end position="390"/>
    </location>
</feature>
<dbReference type="InterPro" id="IPR035965">
    <property type="entry name" value="PAS-like_dom_sf"/>
</dbReference>
<dbReference type="SUPFAM" id="SSF55874">
    <property type="entry name" value="ATPase domain of HSP90 chaperone/DNA topoisomerase II/histidine kinase"/>
    <property type="match status" value="1"/>
</dbReference>
<evidence type="ECO:0000259" key="5">
    <source>
        <dbReference type="PROSITE" id="PS50112"/>
    </source>
</evidence>
<dbReference type="PANTHER" id="PTHR47429:SF2">
    <property type="entry name" value="PROTEIN TWIN LOV 1"/>
    <property type="match status" value="1"/>
</dbReference>
<name>A0A6B9F0Q6_9EURY</name>
<dbReference type="EMBL" id="CP034345">
    <property type="protein sequence ID" value="QGX93785.1"/>
    <property type="molecule type" value="Genomic_DNA"/>
</dbReference>
<evidence type="ECO:0000313" key="7">
    <source>
        <dbReference type="EMBL" id="QGX93785.1"/>
    </source>
</evidence>
<dbReference type="PROSITE" id="PS50112">
    <property type="entry name" value="PAS"/>
    <property type="match status" value="3"/>
</dbReference>
<keyword evidence="3" id="KW-0157">Chromophore</keyword>
<dbReference type="InterPro" id="IPR013767">
    <property type="entry name" value="PAS_fold"/>
</dbReference>
<dbReference type="InterPro" id="IPR000700">
    <property type="entry name" value="PAS-assoc_C"/>
</dbReference>
<dbReference type="Pfam" id="PF02518">
    <property type="entry name" value="HATPase_c"/>
    <property type="match status" value="1"/>
</dbReference>
<dbReference type="InterPro" id="IPR005467">
    <property type="entry name" value="His_kinase_dom"/>
</dbReference>
<dbReference type="Gene3D" id="3.30.450.20">
    <property type="entry name" value="PAS domain"/>
    <property type="match status" value="3"/>
</dbReference>
<dbReference type="InterPro" id="IPR000014">
    <property type="entry name" value="PAS"/>
</dbReference>
<dbReference type="OrthoDB" id="230688at2157"/>
<dbReference type="SMART" id="SM00091">
    <property type="entry name" value="PAS"/>
    <property type="match status" value="3"/>
</dbReference>
<evidence type="ECO:0000256" key="1">
    <source>
        <dbReference type="ARBA" id="ARBA00022630"/>
    </source>
</evidence>
<dbReference type="PRINTS" id="PR00344">
    <property type="entry name" value="BCTRLSENSOR"/>
</dbReference>
<feature type="domain" description="PAS" evidence="5">
    <location>
        <begin position="262"/>
        <end position="335"/>
    </location>
</feature>
<feature type="domain" description="Histidine kinase" evidence="4">
    <location>
        <begin position="516"/>
        <end position="727"/>
    </location>
</feature>
<dbReference type="InterPro" id="IPR003594">
    <property type="entry name" value="HATPase_dom"/>
</dbReference>
<dbReference type="SMART" id="SM00086">
    <property type="entry name" value="PAC"/>
    <property type="match status" value="3"/>
</dbReference>
<dbReference type="RefSeq" id="WP_157688021.1">
    <property type="nucleotide sequence ID" value="NZ_CP034345.1"/>
</dbReference>
<dbReference type="SMART" id="SM00387">
    <property type="entry name" value="HATPase_c"/>
    <property type="match status" value="1"/>
</dbReference>
<protein>
    <submittedName>
        <fullName evidence="7">PAS domain S-box protein</fullName>
    </submittedName>
</protein>
<dbReference type="PROSITE" id="PS50109">
    <property type="entry name" value="HIS_KIN"/>
    <property type="match status" value="1"/>
</dbReference>
<feature type="domain" description="PAC" evidence="6">
    <location>
        <begin position="458"/>
        <end position="512"/>
    </location>
</feature>
<dbReference type="InterPro" id="IPR004358">
    <property type="entry name" value="Sig_transdc_His_kin-like_C"/>
</dbReference>
<gene>
    <name evidence="7" type="ORF">EI982_02785</name>
</gene>
<evidence type="ECO:0000259" key="6">
    <source>
        <dbReference type="PROSITE" id="PS50113"/>
    </source>
</evidence>
<feature type="domain" description="PAS" evidence="5">
    <location>
        <begin position="141"/>
        <end position="212"/>
    </location>
</feature>
<evidence type="ECO:0000259" key="4">
    <source>
        <dbReference type="PROSITE" id="PS50109"/>
    </source>
</evidence>
<dbReference type="Pfam" id="PF13426">
    <property type="entry name" value="PAS_9"/>
    <property type="match status" value="2"/>
</dbReference>
<dbReference type="CDD" id="cd00130">
    <property type="entry name" value="PAS"/>
    <property type="match status" value="3"/>
</dbReference>
<dbReference type="AlphaFoldDB" id="A0A6B9F0Q6"/>
<reference evidence="7 8" key="1">
    <citation type="submission" date="2018-12" db="EMBL/GenBank/DDBJ databases">
        <title>Complete genome sequence of Haloplanus rallus MBLA0036.</title>
        <authorList>
            <person name="Nam Y.-d."/>
            <person name="Kang J."/>
            <person name="Chung W.-H."/>
            <person name="Park Y.S."/>
        </authorList>
    </citation>
    <scope>NUCLEOTIDE SEQUENCE [LARGE SCALE GENOMIC DNA]</scope>
    <source>
        <strain evidence="7 8">MBLA0036</strain>
    </source>
</reference>
<keyword evidence="8" id="KW-1185">Reference proteome</keyword>
<dbReference type="KEGG" id="hra:EI982_02785"/>
<keyword evidence="2" id="KW-0288">FMN</keyword>
<evidence type="ECO:0000313" key="8">
    <source>
        <dbReference type="Proteomes" id="UP000428325"/>
    </source>
</evidence>
<dbReference type="PROSITE" id="PS50113">
    <property type="entry name" value="PAC"/>
    <property type="match status" value="2"/>
</dbReference>
<organism evidence="7 8">
    <name type="scientific">Haloplanus rallus</name>
    <dbReference type="NCBI Taxonomy" id="1816183"/>
    <lineage>
        <taxon>Archaea</taxon>
        <taxon>Methanobacteriati</taxon>
        <taxon>Methanobacteriota</taxon>
        <taxon>Stenosarchaea group</taxon>
        <taxon>Halobacteria</taxon>
        <taxon>Halobacteriales</taxon>
        <taxon>Haloferacaceae</taxon>
        <taxon>Haloplanus</taxon>
    </lineage>
</organism>
<keyword evidence="1" id="KW-0285">Flavoprotein</keyword>
<dbReference type="SUPFAM" id="SSF55785">
    <property type="entry name" value="PYP-like sensor domain (PAS domain)"/>
    <property type="match status" value="3"/>
</dbReference>
<dbReference type="InterPro" id="IPR036890">
    <property type="entry name" value="HATPase_C_sf"/>
</dbReference>
<dbReference type="Gene3D" id="3.30.565.10">
    <property type="entry name" value="Histidine kinase-like ATPase, C-terminal domain"/>
    <property type="match status" value="1"/>
</dbReference>
<dbReference type="PANTHER" id="PTHR47429">
    <property type="entry name" value="PROTEIN TWIN LOV 1"/>
    <property type="match status" value="1"/>
</dbReference>
<dbReference type="InterPro" id="IPR001610">
    <property type="entry name" value="PAC"/>
</dbReference>
<evidence type="ECO:0000256" key="3">
    <source>
        <dbReference type="ARBA" id="ARBA00022991"/>
    </source>
</evidence>
<dbReference type="GO" id="GO:0016772">
    <property type="term" value="F:transferase activity, transferring phosphorus-containing groups"/>
    <property type="evidence" value="ECO:0007669"/>
    <property type="project" value="InterPro"/>
</dbReference>
<dbReference type="NCBIfam" id="TIGR00229">
    <property type="entry name" value="sensory_box"/>
    <property type="match status" value="3"/>
</dbReference>
<dbReference type="Pfam" id="PF00989">
    <property type="entry name" value="PAS"/>
    <property type="match status" value="1"/>
</dbReference>
<feature type="domain" description="PAS" evidence="5">
    <location>
        <begin position="387"/>
        <end position="433"/>
    </location>
</feature>
<dbReference type="GeneID" id="43368427"/>
<sequence length="740" mass="83031">MTAQSSREVSERHTIQLLIHGDNDREALEEFLDERHDVVADDTLQPVDCYVVGEQMVPTYRDALREHKKEAHPTFTPVLLIQQEGSRGTVPLPSEQNGNGPPLVDEVVSAPVDRTTLFRRVGNLLARREQSVELSTRYEDVQIRFQRLFDSTNDAIFVVAPSGDEITECNPAACDLVGYSRDELLSISPTQTIHADDRERFRSFLQQVQEAGQGSTDDLTCQTKEGETRQLEVSAATLEDSDQSPIILSARDVTDRKTYARELELKSQAMDKAPVGITITDPNRDDNPMIYVNEGFEALTGYSESESLGRNCRFLQGEATREEPVAEMRKAVEKDEPVSVELRNYRKDGSQFWNRVSIAPVRDDAGTVENYVGFQENVSERKEREMDLQLFKKAVESAGHAVFITDREGTIEYVNPKFEARTGYTREEAVGKTPRIIKSGKQDAAFYDRMWQTILSGEQWNANLINQRKNGELYHVDQTISPIANGDGEITHFVTIESDVTNRRLRKQQLDVLNRVLRHNLRNGTNVIQGRAELLRKSLGDDEHRADVRAIEERADALATLGDKAGTVRSLFENEVSAETATNVTELVSDVVTTVSEEYSTASFDVDDSDPLYVRADSQLKMAVKELLDNAVVHNDQPKPEVTVTTRPSREKQSEQWIDIEIVDNGPGIPDQELETIKQGEETPLQHGTGLGLWIVYWTVSLYGGEVTFVDNSPRGTGVVLNLPRMSADSSVRGTPVEHH</sequence>